<feature type="non-terminal residue" evidence="3">
    <location>
        <position position="204"/>
    </location>
</feature>
<dbReference type="Gene3D" id="3.10.310.10">
    <property type="entry name" value="Diaminopimelate Epimerase, Chain A, domain 1"/>
    <property type="match status" value="2"/>
</dbReference>
<organism evidence="3">
    <name type="scientific">marine metagenome</name>
    <dbReference type="NCBI Taxonomy" id="408172"/>
    <lineage>
        <taxon>unclassified sequences</taxon>
        <taxon>metagenomes</taxon>
        <taxon>ecological metagenomes</taxon>
    </lineage>
</organism>
<sequence>MQKIDFIKMHGLGNDFVIIDNRIENIDISKNLIHQLSDRKSGAGCDQLITINSSNESDIDASIEIFNPSGDRAEACGNGTRCVAKLLFDESQKKKLNILSDAGILHAIKKDDSNISVNLGKLSTDWKKIPLSKNIDTLNLPLTIDGFSNGVAVNIGNPHVVFFGKNIDQVDLASIGPTIEKHNLFPNKTNVEIIEIINDQKINM</sequence>
<name>A0A383A1I5_9ZZZZ</name>
<dbReference type="EMBL" id="UINC01188474">
    <property type="protein sequence ID" value="SVE01707.1"/>
    <property type="molecule type" value="Genomic_DNA"/>
</dbReference>
<dbReference type="InterPro" id="IPR001653">
    <property type="entry name" value="DAP_epimerase_DapF"/>
</dbReference>
<evidence type="ECO:0000256" key="2">
    <source>
        <dbReference type="ARBA" id="ARBA00023235"/>
    </source>
</evidence>
<reference evidence="3" key="1">
    <citation type="submission" date="2018-05" db="EMBL/GenBank/DDBJ databases">
        <authorList>
            <person name="Lanie J.A."/>
            <person name="Ng W.-L."/>
            <person name="Kazmierczak K.M."/>
            <person name="Andrzejewski T.M."/>
            <person name="Davidsen T.M."/>
            <person name="Wayne K.J."/>
            <person name="Tettelin H."/>
            <person name="Glass J.I."/>
            <person name="Rusch D."/>
            <person name="Podicherti R."/>
            <person name="Tsui H.-C.T."/>
            <person name="Winkler M.E."/>
        </authorList>
    </citation>
    <scope>NUCLEOTIDE SEQUENCE</scope>
</reference>
<dbReference type="AlphaFoldDB" id="A0A383A1I5"/>
<keyword evidence="2" id="KW-0413">Isomerase</keyword>
<proteinExistence type="inferred from homology"/>
<evidence type="ECO:0000313" key="3">
    <source>
        <dbReference type="EMBL" id="SVE01707.1"/>
    </source>
</evidence>
<evidence type="ECO:0000256" key="1">
    <source>
        <dbReference type="ARBA" id="ARBA00010219"/>
    </source>
</evidence>
<evidence type="ECO:0008006" key="4">
    <source>
        <dbReference type="Google" id="ProtNLM"/>
    </source>
</evidence>
<dbReference type="Pfam" id="PF01678">
    <property type="entry name" value="DAP_epimerase"/>
    <property type="match status" value="1"/>
</dbReference>
<dbReference type="SUPFAM" id="SSF54506">
    <property type="entry name" value="Diaminopimelate epimerase-like"/>
    <property type="match status" value="2"/>
</dbReference>
<dbReference type="PANTHER" id="PTHR31689:SF0">
    <property type="entry name" value="DIAMINOPIMELATE EPIMERASE"/>
    <property type="match status" value="1"/>
</dbReference>
<protein>
    <recommendedName>
        <fullName evidence="4">Diaminopimelate epimerase</fullName>
    </recommendedName>
</protein>
<dbReference type="PANTHER" id="PTHR31689">
    <property type="entry name" value="DIAMINOPIMELATE EPIMERASE, CHLOROPLASTIC"/>
    <property type="match status" value="1"/>
</dbReference>
<dbReference type="GO" id="GO:0005829">
    <property type="term" value="C:cytosol"/>
    <property type="evidence" value="ECO:0007669"/>
    <property type="project" value="TreeGrafter"/>
</dbReference>
<dbReference type="GO" id="GO:0009089">
    <property type="term" value="P:lysine biosynthetic process via diaminopimelate"/>
    <property type="evidence" value="ECO:0007669"/>
    <property type="project" value="InterPro"/>
</dbReference>
<dbReference type="NCBIfam" id="TIGR00652">
    <property type="entry name" value="DapF"/>
    <property type="match status" value="1"/>
</dbReference>
<comment type="similarity">
    <text evidence="1">Belongs to the diaminopimelate epimerase family.</text>
</comment>
<dbReference type="GO" id="GO:0008837">
    <property type="term" value="F:diaminopimelate epimerase activity"/>
    <property type="evidence" value="ECO:0007669"/>
    <property type="project" value="InterPro"/>
</dbReference>
<gene>
    <name evidence="3" type="ORF">METZ01_LOCUS454561</name>
</gene>
<accession>A0A383A1I5</accession>